<dbReference type="EMBL" id="JANPWB010000006">
    <property type="protein sequence ID" value="KAJ1182036.1"/>
    <property type="molecule type" value="Genomic_DNA"/>
</dbReference>
<dbReference type="Proteomes" id="UP001066276">
    <property type="component" value="Chromosome 3_2"/>
</dbReference>
<evidence type="ECO:0000313" key="2">
    <source>
        <dbReference type="Proteomes" id="UP001066276"/>
    </source>
</evidence>
<protein>
    <submittedName>
        <fullName evidence="1">Uncharacterized protein</fullName>
    </submittedName>
</protein>
<keyword evidence="2" id="KW-1185">Reference proteome</keyword>
<comment type="caution">
    <text evidence="1">The sequence shown here is derived from an EMBL/GenBank/DDBJ whole genome shotgun (WGS) entry which is preliminary data.</text>
</comment>
<proteinExistence type="predicted"/>
<dbReference type="AlphaFoldDB" id="A0AAV7U0U2"/>
<gene>
    <name evidence="1" type="ORF">NDU88_007233</name>
</gene>
<evidence type="ECO:0000313" key="1">
    <source>
        <dbReference type="EMBL" id="KAJ1182036.1"/>
    </source>
</evidence>
<name>A0AAV7U0U2_PLEWA</name>
<organism evidence="1 2">
    <name type="scientific">Pleurodeles waltl</name>
    <name type="common">Iberian ribbed newt</name>
    <dbReference type="NCBI Taxonomy" id="8319"/>
    <lineage>
        <taxon>Eukaryota</taxon>
        <taxon>Metazoa</taxon>
        <taxon>Chordata</taxon>
        <taxon>Craniata</taxon>
        <taxon>Vertebrata</taxon>
        <taxon>Euteleostomi</taxon>
        <taxon>Amphibia</taxon>
        <taxon>Batrachia</taxon>
        <taxon>Caudata</taxon>
        <taxon>Salamandroidea</taxon>
        <taxon>Salamandridae</taxon>
        <taxon>Pleurodelinae</taxon>
        <taxon>Pleurodeles</taxon>
    </lineage>
</organism>
<accession>A0AAV7U0U2</accession>
<reference evidence="1" key="1">
    <citation type="journal article" date="2022" name="bioRxiv">
        <title>Sequencing and chromosome-scale assembly of the giantPleurodeles waltlgenome.</title>
        <authorList>
            <person name="Brown T."/>
            <person name="Elewa A."/>
            <person name="Iarovenko S."/>
            <person name="Subramanian E."/>
            <person name="Araus A.J."/>
            <person name="Petzold A."/>
            <person name="Susuki M."/>
            <person name="Suzuki K.-i.T."/>
            <person name="Hayashi T."/>
            <person name="Toyoda A."/>
            <person name="Oliveira C."/>
            <person name="Osipova E."/>
            <person name="Leigh N.D."/>
            <person name="Simon A."/>
            <person name="Yun M.H."/>
        </authorList>
    </citation>
    <scope>NUCLEOTIDE SEQUENCE</scope>
    <source>
        <strain evidence="1">20211129_DDA</strain>
        <tissue evidence="1">Liver</tissue>
    </source>
</reference>
<sequence>MQVGSRHHTICTAALNLPPRNKPSSFAVHSNKEKRAVMQPERGLQARSCDKIRIFFHSPSAESNSREKRQQVKRRDKIHGAALPLYVFLGLEFLPVPSSPLEGWQLLLPRSGDAEEPLERESPADSLETELGLSSASDVTGYGAAAATAASLLPGLL</sequence>